<comment type="similarity">
    <text evidence="1">Belongs to the LysR transcriptional regulatory family.</text>
</comment>
<dbReference type="FunFam" id="1.10.10.10:FF:000001">
    <property type="entry name" value="LysR family transcriptional regulator"/>
    <property type="match status" value="1"/>
</dbReference>
<sequence>MEFRALKYFLIAAREGSITKAANRLNLTQPNLSRQISSLERDIGKKLFIRSNYKIKLTSEGVLLKKRAEEIMDLIDKTRTEFKSNDEIIAGDIHIGGGETHAIEFITKIMKEIQIKYPAVKYHVYSGNSSDVSEKLDKGLLDFGVFIEPADLSLYDYLKIPAKDIWGVLMRKDSKLAKKKFITKNDLLNLPLIFPKTPLYNKAPVNKIAEWFENDFDKLNITATYNLIYNASIMVKDRIGYAIGIDKLINANYGIFRFVPLKPKLESELNIVWKKGQIFSPAGKIFLDKLCDKLEIKN</sequence>
<dbReference type="PANTHER" id="PTHR30419">
    <property type="entry name" value="HTH-TYPE TRANSCRIPTIONAL REGULATOR YBHD"/>
    <property type="match status" value="1"/>
</dbReference>
<keyword evidence="2" id="KW-0805">Transcription regulation</keyword>
<dbReference type="SUPFAM" id="SSF46785">
    <property type="entry name" value="Winged helix' DNA-binding domain"/>
    <property type="match status" value="1"/>
</dbReference>
<dbReference type="GO" id="GO:0003700">
    <property type="term" value="F:DNA-binding transcription factor activity"/>
    <property type="evidence" value="ECO:0007669"/>
    <property type="project" value="InterPro"/>
</dbReference>
<gene>
    <name evidence="6" type="ORF">EPJ78_11520</name>
</gene>
<feature type="domain" description="HTH lysR-type" evidence="5">
    <location>
        <begin position="1"/>
        <end position="58"/>
    </location>
</feature>
<dbReference type="InterPro" id="IPR036388">
    <property type="entry name" value="WH-like_DNA-bd_sf"/>
</dbReference>
<dbReference type="InterPro" id="IPR036390">
    <property type="entry name" value="WH_DNA-bd_sf"/>
</dbReference>
<dbReference type="InterPro" id="IPR000847">
    <property type="entry name" value="LysR_HTH_N"/>
</dbReference>
<evidence type="ECO:0000256" key="3">
    <source>
        <dbReference type="ARBA" id="ARBA00023125"/>
    </source>
</evidence>
<evidence type="ECO:0000259" key="5">
    <source>
        <dbReference type="PROSITE" id="PS50931"/>
    </source>
</evidence>
<dbReference type="PROSITE" id="PS50931">
    <property type="entry name" value="HTH_LYSR"/>
    <property type="match status" value="1"/>
</dbReference>
<accession>A0A5C8ECY3</accession>
<evidence type="ECO:0000313" key="6">
    <source>
        <dbReference type="EMBL" id="TXJ35595.1"/>
    </source>
</evidence>
<evidence type="ECO:0000256" key="4">
    <source>
        <dbReference type="ARBA" id="ARBA00023163"/>
    </source>
</evidence>
<dbReference type="InterPro" id="IPR050950">
    <property type="entry name" value="HTH-type_LysR_regulators"/>
</dbReference>
<dbReference type="GO" id="GO:0005829">
    <property type="term" value="C:cytosol"/>
    <property type="evidence" value="ECO:0007669"/>
    <property type="project" value="TreeGrafter"/>
</dbReference>
<dbReference type="GO" id="GO:0003677">
    <property type="term" value="F:DNA binding"/>
    <property type="evidence" value="ECO:0007669"/>
    <property type="project" value="UniProtKB-KW"/>
</dbReference>
<evidence type="ECO:0000313" key="7">
    <source>
        <dbReference type="Proteomes" id="UP000322814"/>
    </source>
</evidence>
<dbReference type="InterPro" id="IPR005119">
    <property type="entry name" value="LysR_subst-bd"/>
</dbReference>
<proteinExistence type="inferred from homology"/>
<dbReference type="PRINTS" id="PR00039">
    <property type="entry name" value="HTHLYSR"/>
</dbReference>
<organism evidence="6 7">
    <name type="scientific">Brachyspira aalborgi</name>
    <dbReference type="NCBI Taxonomy" id="29522"/>
    <lineage>
        <taxon>Bacteria</taxon>
        <taxon>Pseudomonadati</taxon>
        <taxon>Spirochaetota</taxon>
        <taxon>Spirochaetia</taxon>
        <taxon>Brachyspirales</taxon>
        <taxon>Brachyspiraceae</taxon>
        <taxon>Brachyspira</taxon>
    </lineage>
</organism>
<dbReference type="AlphaFoldDB" id="A0A5C8ECY3"/>
<dbReference type="Pfam" id="PF00126">
    <property type="entry name" value="HTH_1"/>
    <property type="match status" value="1"/>
</dbReference>
<dbReference type="RefSeq" id="WP_147771662.1">
    <property type="nucleotide sequence ID" value="NZ_SAYB01000007.1"/>
</dbReference>
<dbReference type="SUPFAM" id="SSF53850">
    <property type="entry name" value="Periplasmic binding protein-like II"/>
    <property type="match status" value="1"/>
</dbReference>
<dbReference type="EMBL" id="SAYB01000007">
    <property type="protein sequence ID" value="TXJ35595.1"/>
    <property type="molecule type" value="Genomic_DNA"/>
</dbReference>
<dbReference type="Gene3D" id="3.40.190.290">
    <property type="match status" value="1"/>
</dbReference>
<comment type="caution">
    <text evidence="6">The sequence shown here is derived from an EMBL/GenBank/DDBJ whole genome shotgun (WGS) entry which is preliminary data.</text>
</comment>
<evidence type="ECO:0000256" key="1">
    <source>
        <dbReference type="ARBA" id="ARBA00009437"/>
    </source>
</evidence>
<dbReference type="CDD" id="cd05466">
    <property type="entry name" value="PBP2_LTTR_substrate"/>
    <property type="match status" value="1"/>
</dbReference>
<protein>
    <submittedName>
        <fullName evidence="6">LysR family transcriptional regulator</fullName>
    </submittedName>
</protein>
<evidence type="ECO:0000256" key="2">
    <source>
        <dbReference type="ARBA" id="ARBA00023015"/>
    </source>
</evidence>
<reference evidence="6 7" key="1">
    <citation type="journal article" date="1992" name="Lakartidningen">
        <title>[Penicillin V and not amoxicillin is the first choice preparation in acute otitis].</title>
        <authorList>
            <person name="Kamme C."/>
            <person name="Lundgren K."/>
            <person name="Prellner K."/>
        </authorList>
    </citation>
    <scope>NUCLEOTIDE SEQUENCE [LARGE SCALE GENOMIC DNA]</scope>
    <source>
        <strain evidence="6 7">PC4580III</strain>
    </source>
</reference>
<keyword evidence="3" id="KW-0238">DNA-binding</keyword>
<dbReference type="PANTHER" id="PTHR30419:SF8">
    <property type="entry name" value="NITROGEN ASSIMILATION TRANSCRIPTIONAL ACTIVATOR-RELATED"/>
    <property type="match status" value="1"/>
</dbReference>
<dbReference type="Pfam" id="PF03466">
    <property type="entry name" value="LysR_substrate"/>
    <property type="match status" value="1"/>
</dbReference>
<keyword evidence="4" id="KW-0804">Transcription</keyword>
<dbReference type="Proteomes" id="UP000322814">
    <property type="component" value="Unassembled WGS sequence"/>
</dbReference>
<dbReference type="Gene3D" id="1.10.10.10">
    <property type="entry name" value="Winged helix-like DNA-binding domain superfamily/Winged helix DNA-binding domain"/>
    <property type="match status" value="1"/>
</dbReference>
<name>A0A5C8ECY3_9SPIR</name>